<organism evidence="2 3">
    <name type="scientific">Penicillium salamii</name>
    <dbReference type="NCBI Taxonomy" id="1612424"/>
    <lineage>
        <taxon>Eukaryota</taxon>
        <taxon>Fungi</taxon>
        <taxon>Dikarya</taxon>
        <taxon>Ascomycota</taxon>
        <taxon>Pezizomycotina</taxon>
        <taxon>Eurotiomycetes</taxon>
        <taxon>Eurotiomycetidae</taxon>
        <taxon>Eurotiales</taxon>
        <taxon>Aspergillaceae</taxon>
        <taxon>Penicillium</taxon>
    </lineage>
</organism>
<dbReference type="EMBL" id="CAJVPD010000005">
    <property type="protein sequence ID" value="CAG8219804.1"/>
    <property type="molecule type" value="Genomic_DNA"/>
</dbReference>
<dbReference type="AlphaFoldDB" id="A0A9W4I3X5"/>
<gene>
    <name evidence="2" type="ORF">PSALAMII_LOCUS47</name>
</gene>
<feature type="compositionally biased region" description="Acidic residues" evidence="1">
    <location>
        <begin position="61"/>
        <end position="77"/>
    </location>
</feature>
<evidence type="ECO:0000256" key="1">
    <source>
        <dbReference type="SAM" id="MobiDB-lite"/>
    </source>
</evidence>
<accession>A0A9W4I3X5</accession>
<feature type="region of interest" description="Disordered" evidence="1">
    <location>
        <begin position="53"/>
        <end position="87"/>
    </location>
</feature>
<proteinExistence type="predicted"/>
<protein>
    <submittedName>
        <fullName evidence="2">Uncharacterized protein</fullName>
    </submittedName>
</protein>
<dbReference type="OrthoDB" id="414698at2759"/>
<comment type="caution">
    <text evidence="2">The sequence shown here is derived from an EMBL/GenBank/DDBJ whole genome shotgun (WGS) entry which is preliminary data.</text>
</comment>
<evidence type="ECO:0000313" key="2">
    <source>
        <dbReference type="EMBL" id="CAG8219804.1"/>
    </source>
</evidence>
<evidence type="ECO:0000313" key="3">
    <source>
        <dbReference type="Proteomes" id="UP001152592"/>
    </source>
</evidence>
<name>A0A9W4I3X5_9EURO</name>
<reference evidence="2" key="1">
    <citation type="submission" date="2021-07" db="EMBL/GenBank/DDBJ databases">
        <authorList>
            <person name="Branca A.L. A."/>
        </authorList>
    </citation>
    <scope>NUCLEOTIDE SEQUENCE</scope>
</reference>
<dbReference type="Proteomes" id="UP001152592">
    <property type="component" value="Unassembled WGS sequence"/>
</dbReference>
<sequence>MRYLHYCRGQLNSDTIEELMLFLCISRFDLDVQEAKEVVEDLLSDEIDVLREQSVEKPNDVDAEEISDTEEQGDESDSGSGDLINVDDDDATIRFTAALSQVRTSGRKRKHIEDDLYERY</sequence>